<keyword evidence="11" id="KW-0645">Protease</keyword>
<reference evidence="11" key="1">
    <citation type="submission" date="2020-10" db="EMBL/GenBank/DDBJ databases">
        <authorList>
            <person name="Gilroy R."/>
        </authorList>
    </citation>
    <scope>NUCLEOTIDE SEQUENCE</scope>
    <source>
        <strain evidence="11">1063</strain>
    </source>
</reference>
<accession>A0A9D1HR84</accession>
<dbReference type="GO" id="GO:0071555">
    <property type="term" value="P:cell wall organization"/>
    <property type="evidence" value="ECO:0007669"/>
    <property type="project" value="UniProtKB-KW"/>
</dbReference>
<dbReference type="PRINTS" id="PR00725">
    <property type="entry name" value="DADACBPTASE1"/>
</dbReference>
<gene>
    <name evidence="11" type="ORF">IAD51_02105</name>
</gene>
<dbReference type="GO" id="GO:0009252">
    <property type="term" value="P:peptidoglycan biosynthetic process"/>
    <property type="evidence" value="ECO:0007669"/>
    <property type="project" value="UniProtKB-KW"/>
</dbReference>
<evidence type="ECO:0000313" key="11">
    <source>
        <dbReference type="EMBL" id="HIU21019.1"/>
    </source>
</evidence>
<protein>
    <submittedName>
        <fullName evidence="11">D-alanyl-D-alanine carboxypeptidase</fullName>
    </submittedName>
</protein>
<evidence type="ECO:0000256" key="4">
    <source>
        <dbReference type="ARBA" id="ARBA00022960"/>
    </source>
</evidence>
<keyword evidence="2" id="KW-0732">Signal</keyword>
<dbReference type="PANTHER" id="PTHR21581">
    <property type="entry name" value="D-ALANYL-D-ALANINE CARBOXYPEPTIDASE"/>
    <property type="match status" value="1"/>
</dbReference>
<keyword evidence="11" id="KW-0121">Carboxypeptidase</keyword>
<evidence type="ECO:0000256" key="6">
    <source>
        <dbReference type="ARBA" id="ARBA00023316"/>
    </source>
</evidence>
<evidence type="ECO:0000256" key="8">
    <source>
        <dbReference type="PIRSR" id="PIRSR618044-2"/>
    </source>
</evidence>
<evidence type="ECO:0000256" key="3">
    <source>
        <dbReference type="ARBA" id="ARBA00022801"/>
    </source>
</evidence>
<dbReference type="SUPFAM" id="SSF56601">
    <property type="entry name" value="beta-lactamase/transpeptidase-like"/>
    <property type="match status" value="1"/>
</dbReference>
<feature type="domain" description="Peptidase S11 D-alanyl-D-alanine carboxypeptidase A N-terminal" evidence="10">
    <location>
        <begin position="42"/>
        <end position="260"/>
    </location>
</feature>
<dbReference type="GO" id="GO:0008360">
    <property type="term" value="P:regulation of cell shape"/>
    <property type="evidence" value="ECO:0007669"/>
    <property type="project" value="UniProtKB-KW"/>
</dbReference>
<evidence type="ECO:0000256" key="1">
    <source>
        <dbReference type="ARBA" id="ARBA00007164"/>
    </source>
</evidence>
<dbReference type="Gene3D" id="3.40.710.10">
    <property type="entry name" value="DD-peptidase/beta-lactamase superfamily"/>
    <property type="match status" value="1"/>
</dbReference>
<evidence type="ECO:0000256" key="7">
    <source>
        <dbReference type="PIRSR" id="PIRSR618044-1"/>
    </source>
</evidence>
<keyword evidence="5" id="KW-0573">Peptidoglycan synthesis</keyword>
<dbReference type="InterPro" id="IPR012338">
    <property type="entry name" value="Beta-lactam/transpept-like"/>
</dbReference>
<dbReference type="Proteomes" id="UP000824088">
    <property type="component" value="Unassembled WGS sequence"/>
</dbReference>
<keyword evidence="3" id="KW-0378">Hydrolase</keyword>
<proteinExistence type="inferred from homology"/>
<dbReference type="InterPro" id="IPR001967">
    <property type="entry name" value="Peptidase_S11_N"/>
</dbReference>
<dbReference type="PANTHER" id="PTHR21581:SF33">
    <property type="entry name" value="D-ALANYL-D-ALANINE CARBOXYPEPTIDASE DACB"/>
    <property type="match status" value="1"/>
</dbReference>
<sequence length="326" mass="34527">MNRQRRGAAECLLRIAAVAAAFCTLVAAAVSLFFHAGRAEAAAGASSAVVIEASTGRVLYAESPDARAYPASTTKILTALVALENLPLGLEVEIPACAAGVEGSSIYLKAGERLTVEELLYGLMLRSGNDAAAALAVAVAGSEARFADMMNERAKECGAANSNFVNPHGLHDENHYTTARDLALITAEAYKNADFRRIASTRSITVGEGESRRYFANKNKLLGTFDGANGVKTGFTTKSGRCLVGGAYRDGMQLVSVVLNRYDMWEATRSMLNTAFDAYEMKDVFSLPAAESGCRAVEVKLDDKGNPHPAAYPVKKSGENIGVVLS</sequence>
<name>A0A9D1HR84_9FIRM</name>
<evidence type="ECO:0000256" key="2">
    <source>
        <dbReference type="ARBA" id="ARBA00022729"/>
    </source>
</evidence>
<dbReference type="EMBL" id="DVMN01000035">
    <property type="protein sequence ID" value="HIU21019.1"/>
    <property type="molecule type" value="Genomic_DNA"/>
</dbReference>
<evidence type="ECO:0000256" key="5">
    <source>
        <dbReference type="ARBA" id="ARBA00022984"/>
    </source>
</evidence>
<dbReference type="InterPro" id="IPR018044">
    <property type="entry name" value="Peptidase_S11"/>
</dbReference>
<keyword evidence="6" id="KW-0961">Cell wall biogenesis/degradation</keyword>
<feature type="binding site" evidence="8">
    <location>
        <position position="232"/>
    </location>
    <ligand>
        <name>substrate</name>
    </ligand>
</feature>
<organism evidence="11 12">
    <name type="scientific">Candidatus Limadaptatus stercorigallinarum</name>
    <dbReference type="NCBI Taxonomy" id="2840845"/>
    <lineage>
        <taxon>Bacteria</taxon>
        <taxon>Bacillati</taxon>
        <taxon>Bacillota</taxon>
        <taxon>Clostridia</taxon>
        <taxon>Eubacteriales</taxon>
        <taxon>Candidatus Limadaptatus</taxon>
    </lineage>
</organism>
<reference evidence="11" key="2">
    <citation type="journal article" date="2021" name="PeerJ">
        <title>Extensive microbial diversity within the chicken gut microbiome revealed by metagenomics and culture.</title>
        <authorList>
            <person name="Gilroy R."/>
            <person name="Ravi A."/>
            <person name="Getino M."/>
            <person name="Pursley I."/>
            <person name="Horton D.L."/>
            <person name="Alikhan N.F."/>
            <person name="Baker D."/>
            <person name="Gharbi K."/>
            <person name="Hall N."/>
            <person name="Watson M."/>
            <person name="Adriaenssens E.M."/>
            <person name="Foster-Nyarko E."/>
            <person name="Jarju S."/>
            <person name="Secka A."/>
            <person name="Antonio M."/>
            <person name="Oren A."/>
            <person name="Chaudhuri R.R."/>
            <person name="La Ragione R."/>
            <person name="Hildebrand F."/>
            <person name="Pallen M.J."/>
        </authorList>
    </citation>
    <scope>NUCLEOTIDE SEQUENCE</scope>
    <source>
        <strain evidence="11">1063</strain>
    </source>
</reference>
<dbReference type="AlphaFoldDB" id="A0A9D1HR84"/>
<comment type="similarity">
    <text evidence="1 9">Belongs to the peptidase S11 family.</text>
</comment>
<dbReference type="GO" id="GO:0006508">
    <property type="term" value="P:proteolysis"/>
    <property type="evidence" value="ECO:0007669"/>
    <property type="project" value="InterPro"/>
</dbReference>
<keyword evidence="4" id="KW-0133">Cell shape</keyword>
<feature type="active site" description="Proton acceptor" evidence="7">
    <location>
        <position position="75"/>
    </location>
</feature>
<evidence type="ECO:0000259" key="10">
    <source>
        <dbReference type="Pfam" id="PF00768"/>
    </source>
</evidence>
<evidence type="ECO:0000313" key="12">
    <source>
        <dbReference type="Proteomes" id="UP000824088"/>
    </source>
</evidence>
<comment type="caution">
    <text evidence="11">The sequence shown here is derived from an EMBL/GenBank/DDBJ whole genome shotgun (WGS) entry which is preliminary data.</text>
</comment>
<evidence type="ECO:0000256" key="9">
    <source>
        <dbReference type="RuleBase" id="RU004016"/>
    </source>
</evidence>
<feature type="active site" description="Acyl-ester intermediate" evidence="7">
    <location>
        <position position="72"/>
    </location>
</feature>
<dbReference type="Pfam" id="PF00768">
    <property type="entry name" value="Peptidase_S11"/>
    <property type="match status" value="1"/>
</dbReference>
<feature type="active site" evidence="7">
    <location>
        <position position="127"/>
    </location>
</feature>
<dbReference type="GO" id="GO:0009002">
    <property type="term" value="F:serine-type D-Ala-D-Ala carboxypeptidase activity"/>
    <property type="evidence" value="ECO:0007669"/>
    <property type="project" value="InterPro"/>
</dbReference>